<dbReference type="SUPFAM" id="SSF46785">
    <property type="entry name" value="Winged helix' DNA-binding domain"/>
    <property type="match status" value="1"/>
</dbReference>
<dbReference type="InterPro" id="IPR036390">
    <property type="entry name" value="WH_DNA-bd_sf"/>
</dbReference>
<dbReference type="GO" id="GO:0005737">
    <property type="term" value="C:cytoplasm"/>
    <property type="evidence" value="ECO:0007669"/>
    <property type="project" value="UniProtKB-SubCell"/>
</dbReference>
<evidence type="ECO:0000256" key="10">
    <source>
        <dbReference type="ARBA" id="ARBA00023163"/>
    </source>
</evidence>
<dbReference type="OMA" id="WHHIDEA"/>
<name>A0A837D6T9_9PSEU</name>
<accession>A0A837D6T9</accession>
<evidence type="ECO:0000256" key="1">
    <source>
        <dbReference type="ARBA" id="ARBA00004496"/>
    </source>
</evidence>
<reference evidence="13 14" key="1">
    <citation type="submission" date="2014-10" db="EMBL/GenBank/DDBJ databases">
        <title>Genome sequence of Micropolyspora internatus JCM3315.</title>
        <authorList>
            <person name="Shin S.-K."/>
            <person name="Yi H."/>
        </authorList>
    </citation>
    <scope>NUCLEOTIDE SEQUENCE [LARGE SCALE GENOMIC DNA]</scope>
    <source>
        <strain evidence="13 14">JCM 3315</strain>
    </source>
</reference>
<keyword evidence="8" id="KW-0805">Transcription regulation</keyword>
<feature type="binding site" evidence="11">
    <location>
        <position position="96"/>
    </location>
    <ligand>
        <name>Zn(2+)</name>
        <dbReference type="ChEBI" id="CHEBI:29105"/>
    </ligand>
</feature>
<evidence type="ECO:0000256" key="11">
    <source>
        <dbReference type="PIRSR" id="PIRSR602481-1"/>
    </source>
</evidence>
<dbReference type="PANTHER" id="PTHR33202">
    <property type="entry name" value="ZINC UPTAKE REGULATION PROTEIN"/>
    <property type="match status" value="1"/>
</dbReference>
<dbReference type="GO" id="GO:1900376">
    <property type="term" value="P:regulation of secondary metabolite biosynthetic process"/>
    <property type="evidence" value="ECO:0007669"/>
    <property type="project" value="TreeGrafter"/>
</dbReference>
<dbReference type="GO" id="GO:0045892">
    <property type="term" value="P:negative regulation of DNA-templated transcription"/>
    <property type="evidence" value="ECO:0007669"/>
    <property type="project" value="TreeGrafter"/>
</dbReference>
<keyword evidence="5 11" id="KW-0479">Metal-binding</keyword>
<gene>
    <name evidence="13" type="ORF">MINT15_35690</name>
</gene>
<feature type="binding site" evidence="11">
    <location>
        <position position="93"/>
    </location>
    <ligand>
        <name>Zn(2+)</name>
        <dbReference type="ChEBI" id="CHEBI:29105"/>
    </ligand>
</feature>
<dbReference type="EMBL" id="JRZE01000006">
    <property type="protein sequence ID" value="KHF43367.1"/>
    <property type="molecule type" value="Genomic_DNA"/>
</dbReference>
<dbReference type="CDD" id="cd07153">
    <property type="entry name" value="Fur_like"/>
    <property type="match status" value="1"/>
</dbReference>
<keyword evidence="9" id="KW-0238">DNA-binding</keyword>
<evidence type="ECO:0000256" key="4">
    <source>
        <dbReference type="ARBA" id="ARBA00022491"/>
    </source>
</evidence>
<dbReference type="GO" id="GO:0000976">
    <property type="term" value="F:transcription cis-regulatory region binding"/>
    <property type="evidence" value="ECO:0007669"/>
    <property type="project" value="TreeGrafter"/>
</dbReference>
<comment type="subcellular location">
    <subcellularLocation>
        <location evidence="1">Cytoplasm</location>
    </subcellularLocation>
</comment>
<evidence type="ECO:0000313" key="14">
    <source>
        <dbReference type="Proteomes" id="UP000030848"/>
    </source>
</evidence>
<dbReference type="GO" id="GO:0008270">
    <property type="term" value="F:zinc ion binding"/>
    <property type="evidence" value="ECO:0007669"/>
    <property type="project" value="TreeGrafter"/>
</dbReference>
<evidence type="ECO:0000256" key="2">
    <source>
        <dbReference type="ARBA" id="ARBA00007957"/>
    </source>
</evidence>
<dbReference type="Gene3D" id="3.30.1490.190">
    <property type="match status" value="1"/>
</dbReference>
<dbReference type="Gene3D" id="1.10.10.10">
    <property type="entry name" value="Winged helix-like DNA-binding domain superfamily/Winged helix DNA-binding domain"/>
    <property type="match status" value="1"/>
</dbReference>
<organism evidence="13 14">
    <name type="scientific">Saccharomonospora viridis</name>
    <dbReference type="NCBI Taxonomy" id="1852"/>
    <lineage>
        <taxon>Bacteria</taxon>
        <taxon>Bacillati</taxon>
        <taxon>Actinomycetota</taxon>
        <taxon>Actinomycetes</taxon>
        <taxon>Pseudonocardiales</taxon>
        <taxon>Pseudonocardiaceae</taxon>
        <taxon>Saccharomonospora</taxon>
    </lineage>
</organism>
<evidence type="ECO:0000256" key="7">
    <source>
        <dbReference type="ARBA" id="ARBA00023004"/>
    </source>
</evidence>
<feature type="binding site" evidence="11">
    <location>
        <position position="136"/>
    </location>
    <ligand>
        <name>Zn(2+)</name>
        <dbReference type="ChEBI" id="CHEBI:29105"/>
    </ligand>
</feature>
<keyword evidence="7 12" id="KW-0408">Iron</keyword>
<dbReference type="InterPro" id="IPR043135">
    <property type="entry name" value="Fur_C"/>
</dbReference>
<feature type="binding site" evidence="12">
    <location>
        <position position="108"/>
    </location>
    <ligand>
        <name>Fe cation</name>
        <dbReference type="ChEBI" id="CHEBI:24875"/>
    </ligand>
</feature>
<evidence type="ECO:0000256" key="9">
    <source>
        <dbReference type="ARBA" id="ARBA00023125"/>
    </source>
</evidence>
<keyword evidence="3" id="KW-0963">Cytoplasm</keyword>
<comment type="cofactor">
    <cofactor evidence="11">
        <name>Zn(2+)</name>
        <dbReference type="ChEBI" id="CHEBI:29105"/>
    </cofactor>
    <text evidence="11">Binds 1 zinc ion per subunit.</text>
</comment>
<evidence type="ECO:0000256" key="8">
    <source>
        <dbReference type="ARBA" id="ARBA00023015"/>
    </source>
</evidence>
<protein>
    <submittedName>
        <fullName evidence="13">Fur family transcriptional regulator</fullName>
    </submittedName>
</protein>
<keyword evidence="4" id="KW-0678">Repressor</keyword>
<feature type="binding site" evidence="11">
    <location>
        <position position="133"/>
    </location>
    <ligand>
        <name>Zn(2+)</name>
        <dbReference type="ChEBI" id="CHEBI:29105"/>
    </ligand>
</feature>
<proteinExistence type="inferred from homology"/>
<dbReference type="GO" id="GO:0003700">
    <property type="term" value="F:DNA-binding transcription factor activity"/>
    <property type="evidence" value="ECO:0007669"/>
    <property type="project" value="InterPro"/>
</dbReference>
<dbReference type="InterPro" id="IPR036388">
    <property type="entry name" value="WH-like_DNA-bd_sf"/>
</dbReference>
<evidence type="ECO:0000256" key="12">
    <source>
        <dbReference type="PIRSR" id="PIRSR602481-2"/>
    </source>
</evidence>
<keyword evidence="10" id="KW-0804">Transcription</keyword>
<evidence type="ECO:0000256" key="5">
    <source>
        <dbReference type="ARBA" id="ARBA00022723"/>
    </source>
</evidence>
<evidence type="ECO:0000256" key="3">
    <source>
        <dbReference type="ARBA" id="ARBA00022490"/>
    </source>
</evidence>
<comment type="similarity">
    <text evidence="2">Belongs to the Fur family.</text>
</comment>
<sequence>MSIIDAPAMLREAALRVTRQRVAVLTMVANNPHSDIDTIATAVRRELGSLSTQTVYDVLRTLTEVGLVRRIEPAGSPARFETRVGDNHHHLVCRDCGGITDIDCVVGEAPCLHSTDPQGFVVDEAEVIFWGICPDCLSS</sequence>
<dbReference type="Proteomes" id="UP000030848">
    <property type="component" value="Unassembled WGS sequence"/>
</dbReference>
<keyword evidence="6 11" id="KW-0862">Zinc</keyword>
<evidence type="ECO:0000313" key="13">
    <source>
        <dbReference type="EMBL" id="KHF43367.1"/>
    </source>
</evidence>
<dbReference type="Pfam" id="PF01475">
    <property type="entry name" value="FUR"/>
    <property type="match status" value="1"/>
</dbReference>
<dbReference type="InterPro" id="IPR002481">
    <property type="entry name" value="FUR"/>
</dbReference>
<dbReference type="RefSeq" id="WP_015786438.1">
    <property type="nucleotide sequence ID" value="NZ_CALJZO010000019.1"/>
</dbReference>
<dbReference type="PANTHER" id="PTHR33202:SF18">
    <property type="entry name" value="TRANSCRIPTIONAL REGULATOR FURA"/>
    <property type="match status" value="1"/>
</dbReference>
<dbReference type="AlphaFoldDB" id="A0A837D6T9"/>
<comment type="cofactor">
    <cofactor evidence="12">
        <name>Mn(2+)</name>
        <dbReference type="ChEBI" id="CHEBI:29035"/>
    </cofactor>
    <cofactor evidence="12">
        <name>Fe(2+)</name>
        <dbReference type="ChEBI" id="CHEBI:29033"/>
    </cofactor>
    <text evidence="12">Binds 1 Mn(2+) or Fe(2+) ion per subunit.</text>
</comment>
<comment type="caution">
    <text evidence="13">The sequence shown here is derived from an EMBL/GenBank/DDBJ whole genome shotgun (WGS) entry which is preliminary data.</text>
</comment>
<evidence type="ECO:0000256" key="6">
    <source>
        <dbReference type="ARBA" id="ARBA00022833"/>
    </source>
</evidence>
<dbReference type="OrthoDB" id="5242893at2"/>